<evidence type="ECO:0000256" key="4">
    <source>
        <dbReference type="ARBA" id="ARBA00012438"/>
    </source>
</evidence>
<evidence type="ECO:0000256" key="11">
    <source>
        <dbReference type="ARBA" id="ARBA00023012"/>
    </source>
</evidence>
<dbReference type="InterPro" id="IPR003661">
    <property type="entry name" value="HisK_dim/P_dom"/>
</dbReference>
<dbReference type="Gene3D" id="1.10.287.130">
    <property type="match status" value="1"/>
</dbReference>
<dbReference type="PATRIC" id="fig|74031.6.peg.200"/>
<dbReference type="RefSeq" id="WP_050661144.1">
    <property type="nucleotide sequence ID" value="NZ_CP118494.1"/>
</dbReference>
<dbReference type="GO" id="GO:0009927">
    <property type="term" value="F:histidine phosphotransfer kinase activity"/>
    <property type="evidence" value="ECO:0007669"/>
    <property type="project" value="TreeGrafter"/>
</dbReference>
<keyword evidence="13" id="KW-1133">Transmembrane helix</keyword>
<dbReference type="SMART" id="SM00387">
    <property type="entry name" value="HATPase_c"/>
    <property type="match status" value="1"/>
</dbReference>
<dbReference type="GO" id="GO:0000155">
    <property type="term" value="F:phosphorelay sensor kinase activity"/>
    <property type="evidence" value="ECO:0007669"/>
    <property type="project" value="InterPro"/>
</dbReference>
<evidence type="ECO:0000313" key="16">
    <source>
        <dbReference type="Proteomes" id="UP000037046"/>
    </source>
</evidence>
<reference evidence="16" key="1">
    <citation type="submission" date="2015-07" db="EMBL/GenBank/DDBJ databases">
        <title>Draft Genome Sequence of Roseovarius tolerans EL-164, a producer of N-Acylated Alanine Methyl Esters (NAMEs).</title>
        <authorList>
            <person name="Voget S."/>
            <person name="Bruns H."/>
            <person name="Wagner-Doebler I."/>
            <person name="Schulz S."/>
            <person name="Daniel R."/>
        </authorList>
    </citation>
    <scope>NUCLEOTIDE SEQUENCE [LARGE SCALE GENOMIC DNA]</scope>
    <source>
        <strain evidence="16">EL-164</strain>
    </source>
</reference>
<dbReference type="InterPro" id="IPR004358">
    <property type="entry name" value="Sig_transdc_His_kin-like_C"/>
</dbReference>
<dbReference type="SMART" id="SM00388">
    <property type="entry name" value="HisKA"/>
    <property type="match status" value="1"/>
</dbReference>
<dbReference type="EC" id="2.7.13.3" evidence="4"/>
<comment type="subcellular location">
    <subcellularLocation>
        <location evidence="2">Cell membrane</location>
    </subcellularLocation>
    <subcellularLocation>
        <location evidence="3">Membrane raft</location>
        <topology evidence="3">Multi-pass membrane protein</topology>
    </subcellularLocation>
</comment>
<feature type="transmembrane region" description="Helical" evidence="13">
    <location>
        <begin position="123"/>
        <end position="141"/>
    </location>
</feature>
<evidence type="ECO:0000256" key="7">
    <source>
        <dbReference type="ARBA" id="ARBA00022679"/>
    </source>
</evidence>
<dbReference type="FunFam" id="3.30.565.10:FF:000023">
    <property type="entry name" value="PAS domain-containing sensor histidine kinase"/>
    <property type="match status" value="1"/>
</dbReference>
<keyword evidence="12 13" id="KW-0472">Membrane</keyword>
<dbReference type="PANTHER" id="PTHR43047:SF72">
    <property type="entry name" value="OSMOSENSING HISTIDINE PROTEIN KINASE SLN1"/>
    <property type="match status" value="1"/>
</dbReference>
<comment type="catalytic activity">
    <reaction evidence="1">
        <text>ATP + protein L-histidine = ADP + protein N-phospho-L-histidine.</text>
        <dbReference type="EC" id="2.7.13.3"/>
    </reaction>
</comment>
<feature type="transmembrane region" description="Helical" evidence="13">
    <location>
        <begin position="97"/>
        <end position="117"/>
    </location>
</feature>
<dbReference type="GO" id="GO:0045121">
    <property type="term" value="C:membrane raft"/>
    <property type="evidence" value="ECO:0007669"/>
    <property type="project" value="UniProtKB-SubCell"/>
</dbReference>
<dbReference type="PROSITE" id="PS50109">
    <property type="entry name" value="HIS_KIN"/>
    <property type="match status" value="1"/>
</dbReference>
<keyword evidence="6" id="KW-0597">Phosphoprotein</keyword>
<dbReference type="InterPro" id="IPR036097">
    <property type="entry name" value="HisK_dim/P_sf"/>
</dbReference>
<dbReference type="SUPFAM" id="SSF47384">
    <property type="entry name" value="Homodimeric domain of signal transducing histidine kinase"/>
    <property type="match status" value="1"/>
</dbReference>
<feature type="transmembrane region" description="Helical" evidence="13">
    <location>
        <begin position="178"/>
        <end position="202"/>
    </location>
</feature>
<dbReference type="GO" id="GO:0005886">
    <property type="term" value="C:plasma membrane"/>
    <property type="evidence" value="ECO:0007669"/>
    <property type="project" value="UniProtKB-SubCell"/>
</dbReference>
<dbReference type="SUPFAM" id="SSF55874">
    <property type="entry name" value="ATPase domain of HSP90 chaperone/DNA topoisomerase II/histidine kinase"/>
    <property type="match status" value="1"/>
</dbReference>
<evidence type="ECO:0000256" key="8">
    <source>
        <dbReference type="ARBA" id="ARBA00022741"/>
    </source>
</evidence>
<dbReference type="GO" id="GO:0005524">
    <property type="term" value="F:ATP binding"/>
    <property type="evidence" value="ECO:0007669"/>
    <property type="project" value="UniProtKB-KW"/>
</dbReference>
<keyword evidence="13" id="KW-0812">Transmembrane</keyword>
<dbReference type="Pfam" id="PF00512">
    <property type="entry name" value="HisKA"/>
    <property type="match status" value="1"/>
</dbReference>
<dbReference type="InterPro" id="IPR005467">
    <property type="entry name" value="His_kinase_dom"/>
</dbReference>
<evidence type="ECO:0000256" key="2">
    <source>
        <dbReference type="ARBA" id="ARBA00004236"/>
    </source>
</evidence>
<evidence type="ECO:0000256" key="9">
    <source>
        <dbReference type="ARBA" id="ARBA00022777"/>
    </source>
</evidence>
<organism evidence="15 16">
    <name type="scientific">Roseovarius tolerans</name>
    <dbReference type="NCBI Taxonomy" id="74031"/>
    <lineage>
        <taxon>Bacteria</taxon>
        <taxon>Pseudomonadati</taxon>
        <taxon>Pseudomonadota</taxon>
        <taxon>Alphaproteobacteria</taxon>
        <taxon>Rhodobacterales</taxon>
        <taxon>Roseobacteraceae</taxon>
        <taxon>Roseovarius</taxon>
    </lineage>
</organism>
<evidence type="ECO:0000256" key="1">
    <source>
        <dbReference type="ARBA" id="ARBA00000085"/>
    </source>
</evidence>
<keyword evidence="5" id="KW-1003">Cell membrane</keyword>
<feature type="domain" description="Histidine kinase" evidence="14">
    <location>
        <begin position="234"/>
        <end position="453"/>
    </location>
</feature>
<sequence>MKHLKSFWLTRGDWFSSDGREQRIKDYILLANQLVWKRQASFLAAAVLTACYFDPISIFAFYGVVVITEMLDVLLGRQSRAWGGQDPVMGRRILKRIARNTVLSATAISFFVINIAVQQTPGGHFTPLFFLFSASIFAAMYNSQMIGILLLRLCIYAFAFLYIALLDVLHFVPPLSSVIWLEFFTTIFVLYFIADISVKFYLSYQYRLEQMKLIKAEHEATKAALEVKTQFLSTVSHELRTPLTSITGSLDLVNNGILGEVPDKLKPVIGMAAKNGHRLANLIDDLLDLQKIEAGEIAFHFKPVEANDLVDEAVEATAGYATKLGIHVTTIPCEDDCRFMGDRSRLIQVMNNLLSNALKFSEEGSTVKVWVENLGSRIRISVQDEGVGIPEGAKDRVFGKFSQVDSSDVRKVGGTGLGLNITKQIIERHNATIDYASELGVGSTFRIEFDRLTERGGARIGQDPGAQAA</sequence>
<feature type="transmembrane region" description="Helical" evidence="13">
    <location>
        <begin position="153"/>
        <end position="172"/>
    </location>
</feature>
<dbReference type="FunFam" id="1.10.287.130:FF:000001">
    <property type="entry name" value="Two-component sensor histidine kinase"/>
    <property type="match status" value="1"/>
</dbReference>
<gene>
    <name evidence="15" type="primary">phoR_1</name>
    <name evidence="15" type="ORF">ROTO_01960</name>
</gene>
<name>A0A0L6D0C4_9RHOB</name>
<dbReference type="InterPro" id="IPR036890">
    <property type="entry name" value="HATPase_C_sf"/>
</dbReference>
<evidence type="ECO:0000259" key="14">
    <source>
        <dbReference type="PROSITE" id="PS50109"/>
    </source>
</evidence>
<evidence type="ECO:0000256" key="10">
    <source>
        <dbReference type="ARBA" id="ARBA00022840"/>
    </source>
</evidence>
<dbReference type="InterPro" id="IPR003594">
    <property type="entry name" value="HATPase_dom"/>
</dbReference>
<accession>A0A0L6D0C4</accession>
<keyword evidence="16" id="KW-1185">Reference proteome</keyword>
<keyword evidence="9" id="KW-0418">Kinase</keyword>
<keyword evidence="7 15" id="KW-0808">Transferase</keyword>
<evidence type="ECO:0000256" key="5">
    <source>
        <dbReference type="ARBA" id="ARBA00022475"/>
    </source>
</evidence>
<comment type="caution">
    <text evidence="15">The sequence shown here is derived from an EMBL/GenBank/DDBJ whole genome shotgun (WGS) entry which is preliminary data.</text>
</comment>
<keyword evidence="11" id="KW-0902">Two-component regulatory system</keyword>
<evidence type="ECO:0000256" key="6">
    <source>
        <dbReference type="ARBA" id="ARBA00022553"/>
    </source>
</evidence>
<evidence type="ECO:0000256" key="3">
    <source>
        <dbReference type="ARBA" id="ARBA00004314"/>
    </source>
</evidence>
<evidence type="ECO:0000256" key="13">
    <source>
        <dbReference type="SAM" id="Phobius"/>
    </source>
</evidence>
<protein>
    <recommendedName>
        <fullName evidence="4">histidine kinase</fullName>
        <ecNumber evidence="4">2.7.13.3</ecNumber>
    </recommendedName>
</protein>
<dbReference type="CDD" id="cd00082">
    <property type="entry name" value="HisKA"/>
    <property type="match status" value="1"/>
</dbReference>
<dbReference type="PANTHER" id="PTHR43047">
    <property type="entry name" value="TWO-COMPONENT HISTIDINE PROTEIN KINASE"/>
    <property type="match status" value="1"/>
</dbReference>
<dbReference type="OrthoDB" id="7179697at2"/>
<dbReference type="Pfam" id="PF02518">
    <property type="entry name" value="HATPase_c"/>
    <property type="match status" value="1"/>
</dbReference>
<dbReference type="PRINTS" id="PR00344">
    <property type="entry name" value="BCTRLSENSOR"/>
</dbReference>
<keyword evidence="10" id="KW-0067">ATP-binding</keyword>
<dbReference type="EMBL" id="LGVV01000001">
    <property type="protein sequence ID" value="KNX43406.1"/>
    <property type="molecule type" value="Genomic_DNA"/>
</dbReference>
<evidence type="ECO:0000313" key="15">
    <source>
        <dbReference type="EMBL" id="KNX43406.1"/>
    </source>
</evidence>
<proteinExistence type="predicted"/>
<dbReference type="Gene3D" id="3.30.565.10">
    <property type="entry name" value="Histidine kinase-like ATPase, C-terminal domain"/>
    <property type="match status" value="1"/>
</dbReference>
<evidence type="ECO:0000256" key="12">
    <source>
        <dbReference type="ARBA" id="ARBA00023136"/>
    </source>
</evidence>
<dbReference type="Proteomes" id="UP000037046">
    <property type="component" value="Unassembled WGS sequence"/>
</dbReference>
<dbReference type="STRING" id="74031.SAMN04488077_1323"/>
<feature type="transmembrane region" description="Helical" evidence="13">
    <location>
        <begin position="56"/>
        <end position="76"/>
    </location>
</feature>
<keyword evidence="8" id="KW-0547">Nucleotide-binding</keyword>
<dbReference type="AlphaFoldDB" id="A0A0L6D0C4"/>